<gene>
    <name evidence="5" type="ORF">HRI_000464700</name>
</gene>
<comment type="caution">
    <text evidence="5">The sequence shown here is derived from an EMBL/GenBank/DDBJ whole genome shotgun (WGS) entry which is preliminary data.</text>
</comment>
<evidence type="ECO:0000256" key="2">
    <source>
        <dbReference type="ARBA" id="ARBA00023136"/>
    </source>
</evidence>
<organism evidence="5 6">
    <name type="scientific">Hibiscus trionum</name>
    <name type="common">Flower of an hour</name>
    <dbReference type="NCBI Taxonomy" id="183268"/>
    <lineage>
        <taxon>Eukaryota</taxon>
        <taxon>Viridiplantae</taxon>
        <taxon>Streptophyta</taxon>
        <taxon>Embryophyta</taxon>
        <taxon>Tracheophyta</taxon>
        <taxon>Spermatophyta</taxon>
        <taxon>Magnoliopsida</taxon>
        <taxon>eudicotyledons</taxon>
        <taxon>Gunneridae</taxon>
        <taxon>Pentapetalae</taxon>
        <taxon>rosids</taxon>
        <taxon>malvids</taxon>
        <taxon>Malvales</taxon>
        <taxon>Malvaceae</taxon>
        <taxon>Malvoideae</taxon>
        <taxon>Hibiscus</taxon>
    </lineage>
</organism>
<dbReference type="AlphaFoldDB" id="A0A9W7LKS3"/>
<dbReference type="InterPro" id="IPR044839">
    <property type="entry name" value="NDR1-like"/>
</dbReference>
<accession>A0A9W7LKS3</accession>
<evidence type="ECO:0000256" key="3">
    <source>
        <dbReference type="SAM" id="MobiDB-lite"/>
    </source>
</evidence>
<dbReference type="PANTHER" id="PTHR31234:SF68">
    <property type="entry name" value="EXPRESSED PROTEIN"/>
    <property type="match status" value="1"/>
</dbReference>
<protein>
    <recommendedName>
        <fullName evidence="7">Late embryogenesis abundant protein LEA-2 subgroup domain-containing protein</fullName>
    </recommendedName>
</protein>
<dbReference type="OrthoDB" id="996955at2759"/>
<dbReference type="PANTHER" id="PTHR31234">
    <property type="entry name" value="LATE EMBRYOGENESIS ABUNDANT (LEA) HYDROXYPROLINE-RICH GLYCOPROTEIN FAMILY"/>
    <property type="match status" value="1"/>
</dbReference>
<comment type="subcellular location">
    <subcellularLocation>
        <location evidence="1">Membrane</location>
    </subcellularLocation>
</comment>
<evidence type="ECO:0000313" key="6">
    <source>
        <dbReference type="Proteomes" id="UP001165190"/>
    </source>
</evidence>
<dbReference type="GO" id="GO:0098542">
    <property type="term" value="P:defense response to other organism"/>
    <property type="evidence" value="ECO:0007669"/>
    <property type="project" value="InterPro"/>
</dbReference>
<evidence type="ECO:0000313" key="5">
    <source>
        <dbReference type="EMBL" id="GMI67954.1"/>
    </source>
</evidence>
<proteinExistence type="predicted"/>
<dbReference type="GO" id="GO:0005886">
    <property type="term" value="C:plasma membrane"/>
    <property type="evidence" value="ECO:0007669"/>
    <property type="project" value="TreeGrafter"/>
</dbReference>
<keyword evidence="2 4" id="KW-0472">Membrane</keyword>
<name>A0A9W7LKS3_HIBTR</name>
<dbReference type="EMBL" id="BSYR01000006">
    <property type="protein sequence ID" value="GMI67954.1"/>
    <property type="molecule type" value="Genomic_DNA"/>
</dbReference>
<keyword evidence="6" id="KW-1185">Reference proteome</keyword>
<reference evidence="5" key="1">
    <citation type="submission" date="2023-05" db="EMBL/GenBank/DDBJ databases">
        <title>Genome and transcriptome analyses reveal genes involved in the formation of fine ridges on petal epidermal cells in Hibiscus trionum.</title>
        <authorList>
            <person name="Koshimizu S."/>
            <person name="Masuda S."/>
            <person name="Ishii T."/>
            <person name="Shirasu K."/>
            <person name="Hoshino A."/>
            <person name="Arita M."/>
        </authorList>
    </citation>
    <scope>NUCLEOTIDE SEQUENCE</scope>
    <source>
        <strain evidence="5">Hamamatsu line</strain>
    </source>
</reference>
<evidence type="ECO:0000256" key="4">
    <source>
        <dbReference type="SAM" id="Phobius"/>
    </source>
</evidence>
<dbReference type="Proteomes" id="UP001165190">
    <property type="component" value="Unassembled WGS sequence"/>
</dbReference>
<feature type="compositionally biased region" description="Polar residues" evidence="3">
    <location>
        <begin position="8"/>
        <end position="18"/>
    </location>
</feature>
<evidence type="ECO:0000256" key="1">
    <source>
        <dbReference type="ARBA" id="ARBA00004370"/>
    </source>
</evidence>
<feature type="region of interest" description="Disordered" evidence="3">
    <location>
        <begin position="1"/>
        <end position="40"/>
    </location>
</feature>
<feature type="compositionally biased region" description="Low complexity" evidence="3">
    <location>
        <begin position="19"/>
        <end position="32"/>
    </location>
</feature>
<sequence length="269" mass="29910">MEDERVVASSTGNRLLSSTPNATPTNNNNHPMNLPPPPGHSLATYVVQVPKDQIYRVPPPENASIVKRHREAAKAKGDRSKANFSTFLLWFVIVLLLIGVIVGGTLTAVYFTYTPVAPRFSVTKLHVKQQKQGSPPTYDVTLKAKNRNEKMGVQYKSDEDGANLIFWTKNLGFGDFPGLKQEPGDSSNVNIKIHGLKGRTVPPNVQKSISDKNTKRQISLKLKLESPLVFNVWVLKLWKKDLDVNCEFRVSTMAQGTKILSQKCKAIMS</sequence>
<keyword evidence="4" id="KW-1133">Transmembrane helix</keyword>
<evidence type="ECO:0008006" key="7">
    <source>
        <dbReference type="Google" id="ProtNLM"/>
    </source>
</evidence>
<keyword evidence="4" id="KW-0812">Transmembrane</keyword>
<feature type="transmembrane region" description="Helical" evidence="4">
    <location>
        <begin position="87"/>
        <end position="113"/>
    </location>
</feature>